<sequence>MSACLMAGALSLALGSAGEFRMEWTHSVEKETWRETWAVEGGKLWLRRAAVKGSGAGMEPGPEGWFEDGYWIWEPKPLGVTELVLASSGETVSGWTICGTDCMTLGATADAPIVVRPCEEPAGDGE</sequence>
<dbReference type="OrthoDB" id="5298197at2"/>
<gene>
    <name evidence="1" type="ORF">B30_04292</name>
</gene>
<dbReference type="eggNOG" id="COG4729">
    <property type="taxonomic scope" value="Bacteria"/>
</dbReference>
<dbReference type="STRING" id="1208323.B30_04292"/>
<dbReference type="Proteomes" id="UP000006762">
    <property type="component" value="Unassembled WGS sequence"/>
</dbReference>
<evidence type="ECO:0008006" key="3">
    <source>
        <dbReference type="Google" id="ProtNLM"/>
    </source>
</evidence>
<evidence type="ECO:0000313" key="2">
    <source>
        <dbReference type="Proteomes" id="UP000006762"/>
    </source>
</evidence>
<keyword evidence="2" id="KW-1185">Reference proteome</keyword>
<comment type="caution">
    <text evidence="1">The sequence shown here is derived from an EMBL/GenBank/DDBJ whole genome shotgun (WGS) entry which is preliminary data.</text>
</comment>
<proteinExistence type="predicted"/>
<accession>K2ISN6</accession>
<name>K2ISN6_9RHOB</name>
<dbReference type="AlphaFoldDB" id="K2ISN6"/>
<dbReference type="Pfam" id="PF08905">
    <property type="entry name" value="DUF1850"/>
    <property type="match status" value="1"/>
</dbReference>
<dbReference type="EMBL" id="AMRK01000002">
    <property type="protein sequence ID" value="EKE73251.1"/>
    <property type="molecule type" value="Genomic_DNA"/>
</dbReference>
<organism evidence="1 2">
    <name type="scientific">Celeribacter baekdonensis B30</name>
    <dbReference type="NCBI Taxonomy" id="1208323"/>
    <lineage>
        <taxon>Bacteria</taxon>
        <taxon>Pseudomonadati</taxon>
        <taxon>Pseudomonadota</taxon>
        <taxon>Alphaproteobacteria</taxon>
        <taxon>Rhodobacterales</taxon>
        <taxon>Roseobacteraceae</taxon>
        <taxon>Celeribacter</taxon>
    </lineage>
</organism>
<evidence type="ECO:0000313" key="1">
    <source>
        <dbReference type="EMBL" id="EKE73251.1"/>
    </source>
</evidence>
<protein>
    <recommendedName>
        <fullName evidence="3">DUF1850 domain-containing protein</fullName>
    </recommendedName>
</protein>
<reference evidence="1 2" key="1">
    <citation type="submission" date="2012-09" db="EMBL/GenBank/DDBJ databases">
        <title>Celeribacter baekdonensis B30 Genome Sequencing.</title>
        <authorList>
            <person name="Wang W."/>
        </authorList>
    </citation>
    <scope>NUCLEOTIDE SEQUENCE [LARGE SCALE GENOMIC DNA]</scope>
    <source>
        <strain evidence="1 2">B30</strain>
    </source>
</reference>
<dbReference type="InterPro" id="IPR015001">
    <property type="entry name" value="DUF1850"/>
</dbReference>